<feature type="transmembrane region" description="Helical" evidence="1">
    <location>
        <begin position="134"/>
        <end position="154"/>
    </location>
</feature>
<evidence type="ECO:0000313" key="2">
    <source>
        <dbReference type="EMBL" id="PDQ36098.1"/>
    </source>
</evidence>
<organism evidence="2 3">
    <name type="scientific">Candidatus Lumbricidiphila eiseniae</name>
    <dbReference type="NCBI Taxonomy" id="1969409"/>
    <lineage>
        <taxon>Bacteria</taxon>
        <taxon>Bacillati</taxon>
        <taxon>Actinomycetota</taxon>
        <taxon>Actinomycetes</taxon>
        <taxon>Micrococcales</taxon>
        <taxon>Microbacteriaceae</taxon>
        <taxon>Candidatus Lumbricidiphila</taxon>
    </lineage>
</organism>
<comment type="caution">
    <text evidence="2">The sequence shown here is derived from an EMBL/GenBank/DDBJ whole genome shotgun (WGS) entry which is preliminary data.</text>
</comment>
<gene>
    <name evidence="2" type="ORF">B5766_02890</name>
</gene>
<dbReference type="Pfam" id="PF13346">
    <property type="entry name" value="ABC2_membrane_5"/>
    <property type="match status" value="1"/>
</dbReference>
<proteinExistence type="predicted"/>
<protein>
    <recommendedName>
        <fullName evidence="4">ABC transporter permease</fullName>
    </recommendedName>
</protein>
<dbReference type="EMBL" id="NAEP01000023">
    <property type="protein sequence ID" value="PDQ36098.1"/>
    <property type="molecule type" value="Genomic_DNA"/>
</dbReference>
<feature type="transmembrane region" description="Helical" evidence="1">
    <location>
        <begin position="49"/>
        <end position="69"/>
    </location>
</feature>
<evidence type="ECO:0008006" key="4">
    <source>
        <dbReference type="Google" id="ProtNLM"/>
    </source>
</evidence>
<accession>A0A2A6FTX0</accession>
<keyword evidence="1" id="KW-0472">Membrane</keyword>
<dbReference type="AlphaFoldDB" id="A0A2A6FTX0"/>
<name>A0A2A6FTX0_9MICO</name>
<feature type="transmembrane region" description="Helical" evidence="1">
    <location>
        <begin position="161"/>
        <end position="178"/>
    </location>
</feature>
<evidence type="ECO:0000256" key="1">
    <source>
        <dbReference type="SAM" id="Phobius"/>
    </source>
</evidence>
<reference evidence="3" key="1">
    <citation type="submission" date="2017-03" db="EMBL/GenBank/DDBJ databases">
        <authorList>
            <person name="Lund M.B."/>
        </authorList>
    </citation>
    <scope>NUCLEOTIDE SEQUENCE [LARGE SCALE GENOMIC DNA]</scope>
</reference>
<dbReference type="InterPro" id="IPR025699">
    <property type="entry name" value="ABC2_memb-like"/>
</dbReference>
<feature type="transmembrane region" description="Helical" evidence="1">
    <location>
        <begin position="96"/>
        <end position="114"/>
    </location>
</feature>
<feature type="transmembrane region" description="Helical" evidence="1">
    <location>
        <begin position="20"/>
        <end position="37"/>
    </location>
</feature>
<evidence type="ECO:0000313" key="3">
    <source>
        <dbReference type="Proteomes" id="UP000219994"/>
    </source>
</evidence>
<keyword evidence="1" id="KW-0812">Transmembrane</keyword>
<feature type="transmembrane region" description="Helical" evidence="1">
    <location>
        <begin position="198"/>
        <end position="217"/>
    </location>
</feature>
<sequence>MSIDLRSMLFLIRKDLRLHWVAFIILVVFQLATFVTFEAQFPPVMQPMGAVFLQGIASIGTFVMAYRVTAAEEANNSIRFLKSLPLTTIEIFGAKYLYMTMYVVVNLVVLNLFLSLFGNLMPGEKIDAPTVETLGIGFVIQFAFGVLLVSVASLFNSEKAIWVPFPLVVLLLNGYAQLTSNNGPIATLRLWAYINENWLWMSAGVVAELLILVWLGLRALTIKRSLI</sequence>
<keyword evidence="1" id="KW-1133">Transmembrane helix</keyword>
<dbReference type="Proteomes" id="UP000219994">
    <property type="component" value="Unassembled WGS sequence"/>
</dbReference>